<proteinExistence type="predicted"/>
<dbReference type="Proteomes" id="UP001163823">
    <property type="component" value="Chromosome 1"/>
</dbReference>
<sequence>MRKPETGESSTSISSSFTGKWSHDAFVSFRGEDTRNTIVAHLFAEMESKGINTFKDDEELEGGEEISPTLVKAIEESRIAIVIFSETYASSNWCLDELDCIIKCHKEKNQTVLPVFYHVEPWEVREVKQVQNRKGSFVEAMDNHEKRLKNNKDKVDSWKQALEEAVDMAGFNLMAYGNNERTLIEEIIKRVLAQLNRIALHITDYQVGVEYRRLKVNSLLSIGTDNGVRMVGIHGMAGIGKTEIAKAVFNLNAGQFERTCFLSNVREYSIPRLQEILLQEILGNYHNLGENSNKGIATIKNRLNHKKVLLVLDGVDKSDQLKNLAGGHDWFGSGSRIIITTRNARLLTNHGVEHKYDMELLNDHEALQLVCCHGFGKREPDVGYEAVSNHVVHYCQGLPFALERIGSDLHRKPIEEWEGAMLEYERHLPEEIYDKLKRSFELLGHDEKKVFLDIACFFEGLQWEHVKKIYDVETYFKRLEEKSLVLLDKHKIMRMHGLYRRLGTQIVSQQSNNPWKRSRLWDPQEVFQIISENKGTDKIEGLKLDLPKGQEVKWQGDALKELTNLRFLILGNAPEPINLPGDFRFLEVQEYKILFKSPYPQISDTSSQNLSKIKKEQDQLQNLSDNEEQEEEDETKRKGEEFVVQEQEEEAETKKGETKGQKCVVLPSVPAAGGAKSVVVYVQCCSLERCNSNDFDILIDMLEGYSVKLVVQNFSSLSEDEETELLKLLHGCKVVLPTVVVEGRSLGGFKEVMELHKSGELRKILSTSTSVEMMNDNKEKTIYAGFDNCPLHAADDVVLLYKRCSSLGTCELEECEFLKPFAESYKKVEVREISLCKNHEGLLKPFQTHGKQVVLPIMFVKGMCFGGKIEVSEMIMLSELSDKLSAANNDKPIIFASFDHRKRIKQQTS</sequence>
<dbReference type="SUPFAM" id="SSF46785">
    <property type="entry name" value="Winged helix' DNA-binding domain"/>
    <property type="match status" value="1"/>
</dbReference>
<keyword evidence="3" id="KW-0611">Plant defense</keyword>
<evidence type="ECO:0000313" key="8">
    <source>
        <dbReference type="EMBL" id="KAJ7982677.1"/>
    </source>
</evidence>
<dbReference type="GO" id="GO:0006952">
    <property type="term" value="P:defense response"/>
    <property type="evidence" value="ECO:0007669"/>
    <property type="project" value="UniProtKB-KW"/>
</dbReference>
<dbReference type="Pfam" id="PF01582">
    <property type="entry name" value="TIR"/>
    <property type="match status" value="1"/>
</dbReference>
<keyword evidence="9" id="KW-1185">Reference proteome</keyword>
<dbReference type="InterPro" id="IPR058192">
    <property type="entry name" value="WHD_ROQ1-like"/>
</dbReference>
<dbReference type="SUPFAM" id="SSF52540">
    <property type="entry name" value="P-loop containing nucleoside triphosphate hydrolases"/>
    <property type="match status" value="1"/>
</dbReference>
<dbReference type="InterPro" id="IPR035897">
    <property type="entry name" value="Toll_tir_struct_dom_sf"/>
</dbReference>
<dbReference type="EMBL" id="JARAOO010000001">
    <property type="protein sequence ID" value="KAJ7982677.1"/>
    <property type="molecule type" value="Genomic_DNA"/>
</dbReference>
<dbReference type="FunFam" id="3.40.50.10140:FF:000007">
    <property type="entry name" value="Disease resistance protein (TIR-NBS-LRR class)"/>
    <property type="match status" value="1"/>
</dbReference>
<reference evidence="8 9" key="1">
    <citation type="journal article" date="2023" name="Science">
        <title>Elucidation of the pathway for biosynthesis of saponin adjuvants from the soapbark tree.</title>
        <authorList>
            <person name="Reed J."/>
            <person name="Orme A."/>
            <person name="El-Demerdash A."/>
            <person name="Owen C."/>
            <person name="Martin L.B.B."/>
            <person name="Misra R.C."/>
            <person name="Kikuchi S."/>
            <person name="Rejzek M."/>
            <person name="Martin A.C."/>
            <person name="Harkess A."/>
            <person name="Leebens-Mack J."/>
            <person name="Louveau T."/>
            <person name="Stephenson M.J."/>
            <person name="Osbourn A."/>
        </authorList>
    </citation>
    <scope>NUCLEOTIDE SEQUENCE [LARGE SCALE GENOMIC DNA]</scope>
    <source>
        <strain evidence="8">S10</strain>
    </source>
</reference>
<dbReference type="SMART" id="SM00255">
    <property type="entry name" value="TIR"/>
    <property type="match status" value="1"/>
</dbReference>
<dbReference type="PROSITE" id="PS51354">
    <property type="entry name" value="GLUTAREDOXIN_2"/>
    <property type="match status" value="1"/>
</dbReference>
<dbReference type="GO" id="GO:0043531">
    <property type="term" value="F:ADP binding"/>
    <property type="evidence" value="ECO:0007669"/>
    <property type="project" value="InterPro"/>
</dbReference>
<protein>
    <submittedName>
        <fullName evidence="8">Disease resistance-like protein</fullName>
    </submittedName>
</protein>
<keyword evidence="2" id="KW-0677">Repeat</keyword>
<dbReference type="Gene3D" id="3.40.50.300">
    <property type="entry name" value="P-loop containing nucleotide triphosphate hydrolases"/>
    <property type="match status" value="1"/>
</dbReference>
<dbReference type="KEGG" id="qsa:O6P43_001774"/>
<dbReference type="Gene3D" id="1.10.8.430">
    <property type="entry name" value="Helical domain of apoptotic protease-activating factors"/>
    <property type="match status" value="1"/>
</dbReference>
<keyword evidence="5" id="KW-0175">Coiled coil</keyword>
<evidence type="ECO:0000256" key="4">
    <source>
        <dbReference type="ARBA" id="ARBA00023027"/>
    </source>
</evidence>
<evidence type="ECO:0000256" key="1">
    <source>
        <dbReference type="ARBA" id="ARBA00022614"/>
    </source>
</evidence>
<dbReference type="Gene3D" id="3.40.30.10">
    <property type="entry name" value="Glutaredoxin"/>
    <property type="match status" value="1"/>
</dbReference>
<organism evidence="8 9">
    <name type="scientific">Quillaja saponaria</name>
    <name type="common">Soap bark tree</name>
    <dbReference type="NCBI Taxonomy" id="32244"/>
    <lineage>
        <taxon>Eukaryota</taxon>
        <taxon>Viridiplantae</taxon>
        <taxon>Streptophyta</taxon>
        <taxon>Embryophyta</taxon>
        <taxon>Tracheophyta</taxon>
        <taxon>Spermatophyta</taxon>
        <taxon>Magnoliopsida</taxon>
        <taxon>eudicotyledons</taxon>
        <taxon>Gunneridae</taxon>
        <taxon>Pentapetalae</taxon>
        <taxon>rosids</taxon>
        <taxon>fabids</taxon>
        <taxon>Fabales</taxon>
        <taxon>Quillajaceae</taxon>
        <taxon>Quillaja</taxon>
    </lineage>
</organism>
<feature type="domain" description="TIR" evidence="7">
    <location>
        <begin position="21"/>
        <end position="195"/>
    </location>
</feature>
<evidence type="ECO:0000259" key="7">
    <source>
        <dbReference type="PROSITE" id="PS50104"/>
    </source>
</evidence>
<dbReference type="InterPro" id="IPR036249">
    <property type="entry name" value="Thioredoxin-like_sf"/>
</dbReference>
<dbReference type="Gene3D" id="3.40.50.10140">
    <property type="entry name" value="Toll/interleukin-1 receptor homology (TIR) domain"/>
    <property type="match status" value="1"/>
</dbReference>
<keyword evidence="4" id="KW-0520">NAD</keyword>
<comment type="caution">
    <text evidence="8">The sequence shown here is derived from an EMBL/GenBank/DDBJ whole genome shotgun (WGS) entry which is preliminary data.</text>
</comment>
<keyword evidence="1" id="KW-0433">Leucine-rich repeat</keyword>
<dbReference type="PRINTS" id="PR00364">
    <property type="entry name" value="DISEASERSIST"/>
</dbReference>
<dbReference type="PANTHER" id="PTHR11017:SF570">
    <property type="entry name" value="DISEASE RESISTANCE PROTEIN (TIR-NBS CLASS)-RELATED"/>
    <property type="match status" value="1"/>
</dbReference>
<dbReference type="InterPro" id="IPR002182">
    <property type="entry name" value="NB-ARC"/>
</dbReference>
<dbReference type="InterPro" id="IPR000157">
    <property type="entry name" value="TIR_dom"/>
</dbReference>
<dbReference type="InterPro" id="IPR027417">
    <property type="entry name" value="P-loop_NTPase"/>
</dbReference>
<dbReference type="InterPro" id="IPR042197">
    <property type="entry name" value="Apaf_helical"/>
</dbReference>
<dbReference type="AlphaFoldDB" id="A0AAD7QJG9"/>
<name>A0AAD7QJG9_QUISA</name>
<dbReference type="SUPFAM" id="SSF52200">
    <property type="entry name" value="Toll/Interleukin receptor TIR domain"/>
    <property type="match status" value="1"/>
</dbReference>
<feature type="coiled-coil region" evidence="5">
    <location>
        <begin position="141"/>
        <end position="168"/>
    </location>
</feature>
<evidence type="ECO:0000256" key="6">
    <source>
        <dbReference type="SAM" id="MobiDB-lite"/>
    </source>
</evidence>
<dbReference type="GO" id="GO:0007165">
    <property type="term" value="P:signal transduction"/>
    <property type="evidence" value="ECO:0007669"/>
    <property type="project" value="InterPro"/>
</dbReference>
<dbReference type="InterPro" id="IPR044974">
    <property type="entry name" value="Disease_R_plants"/>
</dbReference>
<evidence type="ECO:0000256" key="3">
    <source>
        <dbReference type="ARBA" id="ARBA00022821"/>
    </source>
</evidence>
<dbReference type="PANTHER" id="PTHR11017">
    <property type="entry name" value="LEUCINE-RICH REPEAT-CONTAINING PROTEIN"/>
    <property type="match status" value="1"/>
</dbReference>
<accession>A0AAD7QJG9</accession>
<dbReference type="PROSITE" id="PS50104">
    <property type="entry name" value="TIR"/>
    <property type="match status" value="1"/>
</dbReference>
<dbReference type="InterPro" id="IPR036390">
    <property type="entry name" value="WH_DNA-bd_sf"/>
</dbReference>
<evidence type="ECO:0000256" key="5">
    <source>
        <dbReference type="SAM" id="Coils"/>
    </source>
</evidence>
<dbReference type="Pfam" id="PF23282">
    <property type="entry name" value="WHD_ROQ1"/>
    <property type="match status" value="1"/>
</dbReference>
<dbReference type="SUPFAM" id="SSF52833">
    <property type="entry name" value="Thioredoxin-like"/>
    <property type="match status" value="1"/>
</dbReference>
<gene>
    <name evidence="8" type="ORF">O6P43_001774</name>
</gene>
<feature type="region of interest" description="Disordered" evidence="6">
    <location>
        <begin position="603"/>
        <end position="657"/>
    </location>
</feature>
<evidence type="ECO:0000256" key="2">
    <source>
        <dbReference type="ARBA" id="ARBA00022737"/>
    </source>
</evidence>
<dbReference type="Pfam" id="PF00931">
    <property type="entry name" value="NB-ARC"/>
    <property type="match status" value="1"/>
</dbReference>
<evidence type="ECO:0000313" key="9">
    <source>
        <dbReference type="Proteomes" id="UP001163823"/>
    </source>
</evidence>